<dbReference type="Gene3D" id="1.10.489.10">
    <property type="entry name" value="Chloroperoxidase-like"/>
    <property type="match status" value="1"/>
</dbReference>
<keyword evidence="2" id="KW-0575">Peroxidase</keyword>
<protein>
    <recommendedName>
        <fullName evidence="9">Heme haloperoxidase family profile domain-containing protein</fullName>
    </recommendedName>
</protein>
<keyword evidence="5" id="KW-0560">Oxidoreductase</keyword>
<keyword evidence="6" id="KW-0408">Iron</keyword>
<evidence type="ECO:0000256" key="4">
    <source>
        <dbReference type="ARBA" id="ARBA00022723"/>
    </source>
</evidence>
<keyword evidence="3" id="KW-0349">Heme</keyword>
<dbReference type="PANTHER" id="PTHR33577">
    <property type="entry name" value="STERIGMATOCYSTIN BIOSYNTHESIS PEROXIDASE STCC-RELATED"/>
    <property type="match status" value="1"/>
</dbReference>
<dbReference type="AlphaFoldDB" id="A0A9Q8SW44"/>
<comment type="similarity">
    <text evidence="7">Belongs to the chloroperoxidase family.</text>
</comment>
<evidence type="ECO:0000256" key="7">
    <source>
        <dbReference type="ARBA" id="ARBA00025795"/>
    </source>
</evidence>
<keyword evidence="11" id="KW-1185">Reference proteome</keyword>
<gene>
    <name evidence="10" type="ORF">CLUP02_09357</name>
</gene>
<keyword evidence="4" id="KW-0479">Metal-binding</keyword>
<reference evidence="10" key="1">
    <citation type="journal article" date="2021" name="Mol. Plant Microbe Interact.">
        <title>Complete Genome Sequence of the Plant-Pathogenic Fungus Colletotrichum lupini.</title>
        <authorList>
            <person name="Baroncelli R."/>
            <person name="Pensec F."/>
            <person name="Da Lio D."/>
            <person name="Boufleur T."/>
            <person name="Vicente I."/>
            <person name="Sarrocco S."/>
            <person name="Picot A."/>
            <person name="Baraldi E."/>
            <person name="Sukno S."/>
            <person name="Thon M."/>
            <person name="Le Floch G."/>
        </authorList>
    </citation>
    <scope>NUCLEOTIDE SEQUENCE</scope>
    <source>
        <strain evidence="10">IMI 504893</strain>
    </source>
</reference>
<proteinExistence type="inferred from homology"/>
<dbReference type="PROSITE" id="PS51405">
    <property type="entry name" value="HEME_HALOPEROXIDASE"/>
    <property type="match status" value="1"/>
</dbReference>
<dbReference type="GO" id="GO:0046872">
    <property type="term" value="F:metal ion binding"/>
    <property type="evidence" value="ECO:0007669"/>
    <property type="project" value="UniProtKB-KW"/>
</dbReference>
<evidence type="ECO:0000256" key="2">
    <source>
        <dbReference type="ARBA" id="ARBA00022559"/>
    </source>
</evidence>
<name>A0A9Q8SW44_9PEZI</name>
<dbReference type="EMBL" id="CP019476">
    <property type="protein sequence ID" value="UQC83861.1"/>
    <property type="molecule type" value="Genomic_DNA"/>
</dbReference>
<accession>A0A9Q8SW44</accession>
<feature type="domain" description="Heme haloperoxidase family profile" evidence="9">
    <location>
        <begin position="30"/>
        <end position="234"/>
    </location>
</feature>
<evidence type="ECO:0000256" key="3">
    <source>
        <dbReference type="ARBA" id="ARBA00022617"/>
    </source>
</evidence>
<feature type="signal peptide" evidence="8">
    <location>
        <begin position="1"/>
        <end position="25"/>
    </location>
</feature>
<evidence type="ECO:0000313" key="11">
    <source>
        <dbReference type="Proteomes" id="UP000830671"/>
    </source>
</evidence>
<dbReference type="InterPro" id="IPR036851">
    <property type="entry name" value="Chloroperoxidase-like_sf"/>
</dbReference>
<dbReference type="Pfam" id="PF01328">
    <property type="entry name" value="Peroxidase_2"/>
    <property type="match status" value="1"/>
</dbReference>
<organism evidence="10 11">
    <name type="scientific">Colletotrichum lupini</name>
    <dbReference type="NCBI Taxonomy" id="145971"/>
    <lineage>
        <taxon>Eukaryota</taxon>
        <taxon>Fungi</taxon>
        <taxon>Dikarya</taxon>
        <taxon>Ascomycota</taxon>
        <taxon>Pezizomycotina</taxon>
        <taxon>Sordariomycetes</taxon>
        <taxon>Hypocreomycetidae</taxon>
        <taxon>Glomerellales</taxon>
        <taxon>Glomerellaceae</taxon>
        <taxon>Colletotrichum</taxon>
        <taxon>Colletotrichum acutatum species complex</taxon>
    </lineage>
</organism>
<evidence type="ECO:0000256" key="5">
    <source>
        <dbReference type="ARBA" id="ARBA00023002"/>
    </source>
</evidence>
<dbReference type="InterPro" id="IPR000028">
    <property type="entry name" value="Chloroperoxidase"/>
</dbReference>
<evidence type="ECO:0000313" key="10">
    <source>
        <dbReference type="EMBL" id="UQC83861.1"/>
    </source>
</evidence>
<evidence type="ECO:0000259" key="9">
    <source>
        <dbReference type="PROSITE" id="PS51405"/>
    </source>
</evidence>
<evidence type="ECO:0000256" key="6">
    <source>
        <dbReference type="ARBA" id="ARBA00023004"/>
    </source>
</evidence>
<sequence length="250" mass="26957">MIQAIMRHQTFSYVALALLAAIANAQFEHPEHPYIAPASTDRRSPCPALNILANHGYINRDGAFISSESATVAQMQAFNFSRAVSAGPVPAALKYSTTGVNGTFHLDDLAQKPLDHDGSLSRGDLALGDNLRFNRTIWDSFVARLPDEFVTWKQAAEAGAARLEDARKENPEFVLDAAGVAATVEQMSGLLAALGGSVEDGKARRDWINASFVEERLPWSLGWRTSETVLEGAAFGPMAKALREYAPGGV</sequence>
<comment type="cofactor">
    <cofactor evidence="1">
        <name>heme b</name>
        <dbReference type="ChEBI" id="CHEBI:60344"/>
    </cofactor>
</comment>
<keyword evidence="8" id="KW-0732">Signal</keyword>
<evidence type="ECO:0000256" key="8">
    <source>
        <dbReference type="SAM" id="SignalP"/>
    </source>
</evidence>
<dbReference type="GO" id="GO:0004601">
    <property type="term" value="F:peroxidase activity"/>
    <property type="evidence" value="ECO:0007669"/>
    <property type="project" value="UniProtKB-KW"/>
</dbReference>
<dbReference type="Proteomes" id="UP000830671">
    <property type="component" value="Chromosome 4"/>
</dbReference>
<dbReference type="PANTHER" id="PTHR33577:SF19">
    <property type="entry name" value="HEME HALOPEROXIDASE FAMILY PROFILE DOMAIN-CONTAINING PROTEIN-RELATED"/>
    <property type="match status" value="1"/>
</dbReference>
<dbReference type="SUPFAM" id="SSF47571">
    <property type="entry name" value="Cloroperoxidase"/>
    <property type="match status" value="1"/>
</dbReference>
<dbReference type="KEGG" id="clup:CLUP02_09357"/>
<feature type="chain" id="PRO_5040272736" description="Heme haloperoxidase family profile domain-containing protein" evidence="8">
    <location>
        <begin position="26"/>
        <end position="250"/>
    </location>
</feature>
<dbReference type="GeneID" id="73343346"/>
<dbReference type="RefSeq" id="XP_049145480.1">
    <property type="nucleotide sequence ID" value="XM_049288336.1"/>
</dbReference>
<evidence type="ECO:0000256" key="1">
    <source>
        <dbReference type="ARBA" id="ARBA00001970"/>
    </source>
</evidence>